<evidence type="ECO:0000313" key="3">
    <source>
        <dbReference type="Proteomes" id="UP001172155"/>
    </source>
</evidence>
<evidence type="ECO:0000256" key="1">
    <source>
        <dbReference type="SAM" id="SignalP"/>
    </source>
</evidence>
<gene>
    <name evidence="2" type="ORF">B0T18DRAFT_424916</name>
</gene>
<keyword evidence="1" id="KW-0732">Signal</keyword>
<dbReference type="PANTHER" id="PTHR36578">
    <property type="entry name" value="CHROMOSOME 15, WHOLE GENOME SHOTGUN SEQUENCE"/>
    <property type="match status" value="1"/>
</dbReference>
<feature type="signal peptide" evidence="1">
    <location>
        <begin position="1"/>
        <end position="18"/>
    </location>
</feature>
<name>A0AA40KCW2_9PEZI</name>
<feature type="chain" id="PRO_5041203591" evidence="1">
    <location>
        <begin position="19"/>
        <end position="330"/>
    </location>
</feature>
<evidence type="ECO:0000313" key="2">
    <source>
        <dbReference type="EMBL" id="KAK0754544.1"/>
    </source>
</evidence>
<dbReference type="Proteomes" id="UP001172155">
    <property type="component" value="Unassembled WGS sequence"/>
</dbReference>
<comment type="caution">
    <text evidence="2">The sequence shown here is derived from an EMBL/GenBank/DDBJ whole genome shotgun (WGS) entry which is preliminary data.</text>
</comment>
<proteinExistence type="predicted"/>
<protein>
    <submittedName>
        <fullName evidence="2">Uncharacterized protein</fullName>
    </submittedName>
</protein>
<sequence length="330" mass="34972">MKTTSLIATLALGLSVSAAPSASLKGRQLVMSCSTRPHNGPLITNPDTIERFKEYAGSVAKATDASVPKGYKFVDAFVGLEAAAIHSSYMASLGPEGYKPEQCAEACNLIEGCQSFNIFFERVPLIVDPITLAPNPSVCPGKVDSPSATLIRCAFYTDVVQPADATNVGQWFGEFPAAIAGSSAFQRSGDGASASLRDFLGPVDFGNQAIETSGPDYLRIEQFGDPSPTPEYNPFLCAISCASQVAADGRPECVFFNAYIEHTNFEKAVFVCAYYSKEHSLDQATNKGQIDGDGNVHTITSSFGYSLQSQYRAGQVNSTSTAQAKSTASA</sequence>
<dbReference type="PANTHER" id="PTHR36578:SF1">
    <property type="entry name" value="APPLE DOMAIN-CONTAINING PROTEIN"/>
    <property type="match status" value="1"/>
</dbReference>
<dbReference type="AlphaFoldDB" id="A0AA40KCW2"/>
<reference evidence="2" key="1">
    <citation type="submission" date="2023-06" db="EMBL/GenBank/DDBJ databases">
        <title>Genome-scale phylogeny and comparative genomics of the fungal order Sordariales.</title>
        <authorList>
            <consortium name="Lawrence Berkeley National Laboratory"/>
            <person name="Hensen N."/>
            <person name="Bonometti L."/>
            <person name="Westerberg I."/>
            <person name="Brannstrom I.O."/>
            <person name="Guillou S."/>
            <person name="Cros-Aarteil S."/>
            <person name="Calhoun S."/>
            <person name="Haridas S."/>
            <person name="Kuo A."/>
            <person name="Mondo S."/>
            <person name="Pangilinan J."/>
            <person name="Riley R."/>
            <person name="LaButti K."/>
            <person name="Andreopoulos B."/>
            <person name="Lipzen A."/>
            <person name="Chen C."/>
            <person name="Yanf M."/>
            <person name="Daum C."/>
            <person name="Ng V."/>
            <person name="Clum A."/>
            <person name="Steindorff A."/>
            <person name="Ohm R."/>
            <person name="Martin F."/>
            <person name="Silar P."/>
            <person name="Natvig D."/>
            <person name="Lalanne C."/>
            <person name="Gautier V."/>
            <person name="Ament-velasquez S.L."/>
            <person name="Kruys A."/>
            <person name="Hutchinson M.I."/>
            <person name="Powell A.J."/>
            <person name="Barry K."/>
            <person name="Miller A.N."/>
            <person name="Grigoriev I.V."/>
            <person name="Debuchy R."/>
            <person name="Gladieux P."/>
            <person name="Thoren M.H."/>
            <person name="Johannesson H."/>
        </authorList>
    </citation>
    <scope>NUCLEOTIDE SEQUENCE</scope>
    <source>
        <strain evidence="2">SMH3187-1</strain>
    </source>
</reference>
<organism evidence="2 3">
    <name type="scientific">Schizothecium vesticola</name>
    <dbReference type="NCBI Taxonomy" id="314040"/>
    <lineage>
        <taxon>Eukaryota</taxon>
        <taxon>Fungi</taxon>
        <taxon>Dikarya</taxon>
        <taxon>Ascomycota</taxon>
        <taxon>Pezizomycotina</taxon>
        <taxon>Sordariomycetes</taxon>
        <taxon>Sordariomycetidae</taxon>
        <taxon>Sordariales</taxon>
        <taxon>Schizotheciaceae</taxon>
        <taxon>Schizothecium</taxon>
    </lineage>
</organism>
<keyword evidence="3" id="KW-1185">Reference proteome</keyword>
<accession>A0AA40KCW2</accession>
<dbReference type="EMBL" id="JAUKUD010000001">
    <property type="protein sequence ID" value="KAK0754544.1"/>
    <property type="molecule type" value="Genomic_DNA"/>
</dbReference>